<feature type="transmembrane region" description="Helical" evidence="7">
    <location>
        <begin position="247"/>
        <end position="266"/>
    </location>
</feature>
<sequence>MNETSGSLQNFLQRNLSLIFPVLIMTSVLVIVAPLPPIMMDMLLACNITLAVIILLTTIHVRNPLEFSVFPALLLGTTLSRLVLNVASTRLILTGASTRGTEAAGGVIQAFGEFVAGGSPAIGVIIFVILVAIQFLVITKGATRISEVGARFALDGMPGKQMAIDADLNAGLITSEQAKERRDIISQQADFYGAMDGASKFVRGDSIASIVITLINIAGGLYIGMVQEGMPFMDAINVFTTLTIGDGLVTQVPAFLISLAAGLIVTRTSVDSNLPTDVVSQLFRHPVAMYLAALFLISLSFTGLPAAPMWALGLGCATIGFILQQTNLQKVHQSEAAQEKKEQEPPPAPTPEDHLQVDPMELDLGIALLQLADPSRGGDLLDRVTRVRNRIAQDLGIIMPKVRIRDNMRLKQKDYQVKIRSVPVAWGEIHPDRLLAINTGMANGEISGIDTIEPAFGRPAKWIEAHYRERAEMMGYSVVEPTAVLVTHLTEVVRDHSGELLSRQQVHELLDHLKEHSPKVVEDLVPDVLKASQVHQVLEKLLNERVPVRDLETILETLSDYADKTKDLGILTEYVRHRLSRTICQQYRDSNRVLHVVTLDPALEDILVSGIEFGERGLTVKLSTPTCEAINRGLADQLEKLVRTGHPPVVICTPQIRAGLKQITSSELPKLVVMSLNEITRDTQVEAFGHVSASVLPQSSPHKPPSPKSSQNSPRSQVT</sequence>
<feature type="transmembrane region" description="Helical" evidence="7">
    <location>
        <begin position="42"/>
        <end position="61"/>
    </location>
</feature>
<keyword evidence="7" id="KW-0653">Protein transport</keyword>
<name>A0A5C5XMK9_9PLAN</name>
<dbReference type="PRINTS" id="PR00949">
    <property type="entry name" value="TYPE3IMAPROT"/>
</dbReference>
<dbReference type="PROSITE" id="PS00994">
    <property type="entry name" value="FHIPEP"/>
    <property type="match status" value="1"/>
</dbReference>
<dbReference type="InterPro" id="IPR006301">
    <property type="entry name" value="FlhA"/>
</dbReference>
<feature type="transmembrane region" description="Helical" evidence="7">
    <location>
        <begin position="207"/>
        <end position="227"/>
    </location>
</feature>
<dbReference type="Proteomes" id="UP000316095">
    <property type="component" value="Unassembled WGS sequence"/>
</dbReference>
<dbReference type="Gene3D" id="3.40.50.12790">
    <property type="entry name" value="FHIPEP family, domain 4"/>
    <property type="match status" value="1"/>
</dbReference>
<dbReference type="NCBIfam" id="TIGR01398">
    <property type="entry name" value="FlhA"/>
    <property type="match status" value="1"/>
</dbReference>
<keyword evidence="7" id="KW-1005">Bacterial flagellum biogenesis</keyword>
<evidence type="ECO:0000256" key="4">
    <source>
        <dbReference type="ARBA" id="ARBA00022692"/>
    </source>
</evidence>
<dbReference type="GO" id="GO:0009306">
    <property type="term" value="P:protein secretion"/>
    <property type="evidence" value="ECO:0007669"/>
    <property type="project" value="InterPro"/>
</dbReference>
<dbReference type="GO" id="GO:0044780">
    <property type="term" value="P:bacterial-type flagellum assembly"/>
    <property type="evidence" value="ECO:0007669"/>
    <property type="project" value="InterPro"/>
</dbReference>
<evidence type="ECO:0000313" key="10">
    <source>
        <dbReference type="Proteomes" id="UP000316095"/>
    </source>
</evidence>
<keyword evidence="10" id="KW-1185">Reference proteome</keyword>
<comment type="similarity">
    <text evidence="2 7">Belongs to the FHIPEP (flagella/HR/invasion proteins export pore) family.</text>
</comment>
<dbReference type="InterPro" id="IPR042196">
    <property type="entry name" value="FHIPEP_4"/>
</dbReference>
<evidence type="ECO:0000256" key="7">
    <source>
        <dbReference type="RuleBase" id="RU364093"/>
    </source>
</evidence>
<feature type="transmembrane region" description="Helical" evidence="7">
    <location>
        <begin position="287"/>
        <end position="311"/>
    </location>
</feature>
<comment type="function">
    <text evidence="7">Required for formation of the rod structure of the flagellar apparatus. Together with FliI and FliH, may constitute the export apparatus of flagellin.</text>
</comment>
<feature type="region of interest" description="Disordered" evidence="8">
    <location>
        <begin position="333"/>
        <end position="355"/>
    </location>
</feature>
<evidence type="ECO:0000256" key="8">
    <source>
        <dbReference type="SAM" id="MobiDB-lite"/>
    </source>
</evidence>
<dbReference type="RefSeq" id="WP_146505098.1">
    <property type="nucleotide sequence ID" value="NZ_SJPG01000001.1"/>
</dbReference>
<dbReference type="InterPro" id="IPR042194">
    <property type="entry name" value="FHIPEP_1"/>
</dbReference>
<dbReference type="PANTHER" id="PTHR30161">
    <property type="entry name" value="FLAGELLAR EXPORT PROTEIN, MEMBRANE FLHA SUBUNIT-RELATED"/>
    <property type="match status" value="1"/>
</dbReference>
<keyword evidence="3 7" id="KW-1003">Cell membrane</keyword>
<comment type="caution">
    <text evidence="7">Lacks conserved residue(s) required for the propagation of feature annotation.</text>
</comment>
<keyword evidence="6 7" id="KW-0472">Membrane</keyword>
<feature type="transmembrane region" description="Helical" evidence="7">
    <location>
        <begin position="16"/>
        <end position="35"/>
    </location>
</feature>
<gene>
    <name evidence="7 9" type="primary">flhA</name>
    <name evidence="9" type="ORF">Pan54_40880</name>
</gene>
<protein>
    <recommendedName>
        <fullName evidence="7">Flagellar biosynthesis protein FlhA</fullName>
    </recommendedName>
</protein>
<dbReference type="GO" id="GO:0005886">
    <property type="term" value="C:plasma membrane"/>
    <property type="evidence" value="ECO:0007669"/>
    <property type="project" value="UniProtKB-SubCell"/>
</dbReference>
<feature type="compositionally biased region" description="Low complexity" evidence="8">
    <location>
        <begin position="708"/>
        <end position="719"/>
    </location>
</feature>
<evidence type="ECO:0000313" key="9">
    <source>
        <dbReference type="EMBL" id="TWT63335.1"/>
    </source>
</evidence>
<dbReference type="InterPro" id="IPR025505">
    <property type="entry name" value="FHIPEP_CS"/>
</dbReference>
<keyword evidence="4 7" id="KW-0812">Transmembrane</keyword>
<keyword evidence="9" id="KW-0969">Cilium</keyword>
<dbReference type="EMBL" id="SJPG01000001">
    <property type="protein sequence ID" value="TWT63335.1"/>
    <property type="molecule type" value="Genomic_DNA"/>
</dbReference>
<keyword evidence="5 7" id="KW-1133">Transmembrane helix</keyword>
<organism evidence="9 10">
    <name type="scientific">Rubinisphaera italica</name>
    <dbReference type="NCBI Taxonomy" id="2527969"/>
    <lineage>
        <taxon>Bacteria</taxon>
        <taxon>Pseudomonadati</taxon>
        <taxon>Planctomycetota</taxon>
        <taxon>Planctomycetia</taxon>
        <taxon>Planctomycetales</taxon>
        <taxon>Planctomycetaceae</taxon>
        <taxon>Rubinisphaera</taxon>
    </lineage>
</organism>
<dbReference type="AlphaFoldDB" id="A0A5C5XMK9"/>
<feature type="region of interest" description="Disordered" evidence="8">
    <location>
        <begin position="695"/>
        <end position="719"/>
    </location>
</feature>
<evidence type="ECO:0000256" key="1">
    <source>
        <dbReference type="ARBA" id="ARBA00004651"/>
    </source>
</evidence>
<comment type="caution">
    <text evidence="9">The sequence shown here is derived from an EMBL/GenBank/DDBJ whole genome shotgun (WGS) entry which is preliminary data.</text>
</comment>
<dbReference type="Gene3D" id="1.10.8.540">
    <property type="entry name" value="FHIPEP family, domain 3"/>
    <property type="match status" value="1"/>
</dbReference>
<accession>A0A5C5XMK9</accession>
<evidence type="ECO:0000256" key="6">
    <source>
        <dbReference type="ARBA" id="ARBA00023136"/>
    </source>
</evidence>
<dbReference type="OrthoDB" id="9759185at2"/>
<dbReference type="Pfam" id="PF00771">
    <property type="entry name" value="FHIPEP"/>
    <property type="match status" value="1"/>
</dbReference>
<reference evidence="9 10" key="1">
    <citation type="submission" date="2019-02" db="EMBL/GenBank/DDBJ databases">
        <title>Deep-cultivation of Planctomycetes and their phenomic and genomic characterization uncovers novel biology.</title>
        <authorList>
            <person name="Wiegand S."/>
            <person name="Jogler M."/>
            <person name="Boedeker C."/>
            <person name="Pinto D."/>
            <person name="Vollmers J."/>
            <person name="Rivas-Marin E."/>
            <person name="Kohn T."/>
            <person name="Peeters S.H."/>
            <person name="Heuer A."/>
            <person name="Rast P."/>
            <person name="Oberbeckmann S."/>
            <person name="Bunk B."/>
            <person name="Jeske O."/>
            <person name="Meyerdierks A."/>
            <person name="Storesund J.E."/>
            <person name="Kallscheuer N."/>
            <person name="Luecker S."/>
            <person name="Lage O.M."/>
            <person name="Pohl T."/>
            <person name="Merkel B.J."/>
            <person name="Hornburger P."/>
            <person name="Mueller R.-W."/>
            <person name="Bruemmer F."/>
            <person name="Labrenz M."/>
            <person name="Spormann A.M."/>
            <person name="Op Den Camp H."/>
            <person name="Overmann J."/>
            <person name="Amann R."/>
            <person name="Jetten M.S.M."/>
            <person name="Mascher T."/>
            <person name="Medema M.H."/>
            <person name="Devos D.P."/>
            <person name="Kaster A.-K."/>
            <person name="Ovreas L."/>
            <person name="Rohde M."/>
            <person name="Galperin M.Y."/>
            <person name="Jogler C."/>
        </authorList>
    </citation>
    <scope>NUCLEOTIDE SEQUENCE [LARGE SCALE GENOMIC DNA]</scope>
    <source>
        <strain evidence="9 10">Pan54</strain>
    </source>
</reference>
<evidence type="ECO:0000256" key="5">
    <source>
        <dbReference type="ARBA" id="ARBA00022989"/>
    </source>
</evidence>
<feature type="transmembrane region" description="Helical" evidence="7">
    <location>
        <begin position="121"/>
        <end position="138"/>
    </location>
</feature>
<evidence type="ECO:0000256" key="2">
    <source>
        <dbReference type="ARBA" id="ARBA00008835"/>
    </source>
</evidence>
<dbReference type="PIRSF" id="PIRSF005419">
    <property type="entry name" value="FlhA"/>
    <property type="match status" value="1"/>
</dbReference>
<keyword evidence="7" id="KW-1006">Bacterial flagellum protein export</keyword>
<dbReference type="InterPro" id="IPR042193">
    <property type="entry name" value="FHIPEP_3"/>
</dbReference>
<comment type="subcellular location">
    <subcellularLocation>
        <location evidence="1 7">Cell membrane</location>
        <topology evidence="1 7">Multi-pass membrane protein</topology>
    </subcellularLocation>
</comment>
<dbReference type="Gene3D" id="3.40.30.60">
    <property type="entry name" value="FHIPEP family, domain 1"/>
    <property type="match status" value="1"/>
</dbReference>
<dbReference type="InterPro" id="IPR001712">
    <property type="entry name" value="T3SS_FHIPEP"/>
</dbReference>
<proteinExistence type="inferred from homology"/>
<keyword evidence="9" id="KW-0282">Flagellum</keyword>
<dbReference type="PANTHER" id="PTHR30161:SF1">
    <property type="entry name" value="FLAGELLAR BIOSYNTHESIS PROTEIN FLHA-RELATED"/>
    <property type="match status" value="1"/>
</dbReference>
<keyword evidence="9" id="KW-0966">Cell projection</keyword>
<keyword evidence="7" id="KW-0813">Transport</keyword>
<evidence type="ECO:0000256" key="3">
    <source>
        <dbReference type="ARBA" id="ARBA00022475"/>
    </source>
</evidence>